<dbReference type="Proteomes" id="UP000199595">
    <property type="component" value="Unassembled WGS sequence"/>
</dbReference>
<evidence type="ECO:0000313" key="6">
    <source>
        <dbReference type="Proteomes" id="UP000199595"/>
    </source>
</evidence>
<sequence>MQIIQKYRLVFFVGIFILISSCQSKSSWDIREFGAVADSTTINTVAIQNAIDACSEAGGGMVIMKEGNYITGTILLKNNVILKIDEGAKLIGSKNPLDYKSIDPFTDAVGQLRGKCLVGAEDVSNIGIIGNGTIDGMGKHFLRENLLLNADKFGFEKSKVRKYQSNRPFLVRFVKSSNITVKDVHLRSAAAWALHFFQSNKINVDGIDIYNHNNHNTDGIDMDSSSDAVIKNCNIDTADDAICFKTTSPVPTQNILVENCRLKSNWGAVKFGTESMGDFKNITVKNCYLHNTKGGGIKVLSVDGANISDIVLDSLTMKNVDMPIFVRLGERLRTYRYAPKQKVGSINNISISNISAISRSIEESRVSPPSGIFITGTSNHKIGKVSLNNIKITLPGGGNEEHSKIVVAEDEKRYPEFSFFGVSPAYGIYARHINNLKTDNIKFTLLDDDQRKEIVFDDVN</sequence>
<dbReference type="EMBL" id="FNNJ01000001">
    <property type="protein sequence ID" value="SDW32847.1"/>
    <property type="molecule type" value="Genomic_DNA"/>
</dbReference>
<dbReference type="GO" id="GO:0004650">
    <property type="term" value="F:polygalacturonase activity"/>
    <property type="evidence" value="ECO:0007669"/>
    <property type="project" value="InterPro"/>
</dbReference>
<evidence type="ECO:0000313" key="5">
    <source>
        <dbReference type="EMBL" id="SDW32847.1"/>
    </source>
</evidence>
<dbReference type="PANTHER" id="PTHR31339">
    <property type="entry name" value="PECTIN LYASE-RELATED"/>
    <property type="match status" value="1"/>
</dbReference>
<dbReference type="OrthoDB" id="9795222at2"/>
<dbReference type="AlphaFoldDB" id="A0A1H2SMV5"/>
<dbReference type="SMART" id="SM00710">
    <property type="entry name" value="PbH1"/>
    <property type="match status" value="5"/>
</dbReference>
<proteinExistence type="inferred from homology"/>
<dbReference type="Gene3D" id="2.160.20.10">
    <property type="entry name" value="Single-stranded right-handed beta-helix, Pectin lyase-like"/>
    <property type="match status" value="1"/>
</dbReference>
<dbReference type="InterPro" id="IPR011050">
    <property type="entry name" value="Pectin_lyase_fold/virulence"/>
</dbReference>
<dbReference type="STRING" id="762486.SAMN05444411_101490"/>
<evidence type="ECO:0000256" key="2">
    <source>
        <dbReference type="ARBA" id="ARBA00022801"/>
    </source>
</evidence>
<dbReference type="SUPFAM" id="SSF51126">
    <property type="entry name" value="Pectin lyase-like"/>
    <property type="match status" value="1"/>
</dbReference>
<dbReference type="GO" id="GO:0005975">
    <property type="term" value="P:carbohydrate metabolic process"/>
    <property type="evidence" value="ECO:0007669"/>
    <property type="project" value="InterPro"/>
</dbReference>
<accession>A0A1H2SMV5</accession>
<dbReference type="InterPro" id="IPR006626">
    <property type="entry name" value="PbH1"/>
</dbReference>
<dbReference type="InterPro" id="IPR012334">
    <property type="entry name" value="Pectin_lyas_fold"/>
</dbReference>
<gene>
    <name evidence="5" type="ORF">SAMN05444411_101490</name>
</gene>
<dbReference type="InterPro" id="IPR051801">
    <property type="entry name" value="GH28_Enzymes"/>
</dbReference>
<keyword evidence="2 4" id="KW-0378">Hydrolase</keyword>
<evidence type="ECO:0000256" key="4">
    <source>
        <dbReference type="RuleBase" id="RU361169"/>
    </source>
</evidence>
<dbReference type="PANTHER" id="PTHR31339:SF0">
    <property type="entry name" value="PECTIN LYASE-LIKE SUPERFAMILY PROTEIN"/>
    <property type="match status" value="1"/>
</dbReference>
<dbReference type="Pfam" id="PF00295">
    <property type="entry name" value="Glyco_hydro_28"/>
    <property type="match status" value="1"/>
</dbReference>
<dbReference type="InterPro" id="IPR000743">
    <property type="entry name" value="Glyco_hydro_28"/>
</dbReference>
<reference evidence="5 6" key="1">
    <citation type="submission" date="2016-10" db="EMBL/GenBank/DDBJ databases">
        <authorList>
            <person name="de Groot N.N."/>
        </authorList>
    </citation>
    <scope>NUCLEOTIDE SEQUENCE [LARGE SCALE GENOMIC DNA]</scope>
    <source>
        <strain evidence="5 6">DSM 24956</strain>
    </source>
</reference>
<comment type="similarity">
    <text evidence="1 4">Belongs to the glycosyl hydrolase 28 family.</text>
</comment>
<keyword evidence="3 4" id="KW-0326">Glycosidase</keyword>
<dbReference type="PROSITE" id="PS51257">
    <property type="entry name" value="PROKAR_LIPOPROTEIN"/>
    <property type="match status" value="1"/>
</dbReference>
<dbReference type="RefSeq" id="WP_090119350.1">
    <property type="nucleotide sequence ID" value="NZ_FNNJ01000001.1"/>
</dbReference>
<evidence type="ECO:0000256" key="1">
    <source>
        <dbReference type="ARBA" id="ARBA00008834"/>
    </source>
</evidence>
<keyword evidence="6" id="KW-1185">Reference proteome</keyword>
<evidence type="ECO:0000256" key="3">
    <source>
        <dbReference type="ARBA" id="ARBA00023295"/>
    </source>
</evidence>
<name>A0A1H2SMV5_9FLAO</name>
<protein>
    <submittedName>
        <fullName evidence="5">Polygalacturonase</fullName>
    </submittedName>
</protein>
<organism evidence="5 6">
    <name type="scientific">Lutibacter oricola</name>
    <dbReference type="NCBI Taxonomy" id="762486"/>
    <lineage>
        <taxon>Bacteria</taxon>
        <taxon>Pseudomonadati</taxon>
        <taxon>Bacteroidota</taxon>
        <taxon>Flavobacteriia</taxon>
        <taxon>Flavobacteriales</taxon>
        <taxon>Flavobacteriaceae</taxon>
        <taxon>Lutibacter</taxon>
    </lineage>
</organism>